<feature type="domain" description="Gfo/Idh/MocA-like oxidoreductase N-terminal" evidence="11">
    <location>
        <begin position="5"/>
        <end position="124"/>
    </location>
</feature>
<protein>
    <recommendedName>
        <fullName evidence="5">Trans-1,2-dihydrobenzene-1,2-diol dehydrogenase</fullName>
        <ecNumber evidence="4">1.1.1.179</ecNumber>
        <ecNumber evidence="3">1.3.1.20</ecNumber>
    </recommendedName>
    <alternativeName>
        <fullName evidence="8">D-xylose 1-dehydrogenase</fullName>
    </alternativeName>
    <alternativeName>
        <fullName evidence="7">D-xylose-NADP dehydrogenase</fullName>
    </alternativeName>
    <alternativeName>
        <fullName evidence="6">Dimeric dihydrodiol dehydrogenase</fullName>
    </alternativeName>
</protein>
<evidence type="ECO:0000256" key="6">
    <source>
        <dbReference type="ARBA" id="ARBA00042926"/>
    </source>
</evidence>
<keyword evidence="15" id="KW-1185">Reference proteome</keyword>
<evidence type="ECO:0000256" key="10">
    <source>
        <dbReference type="ARBA" id="ARBA00049233"/>
    </source>
</evidence>
<dbReference type="AlphaFoldDB" id="R7UPP2"/>
<evidence type="ECO:0000256" key="8">
    <source>
        <dbReference type="ARBA" id="ARBA00043025"/>
    </source>
</evidence>
<dbReference type="PANTHER" id="PTHR22604:SF105">
    <property type="entry name" value="TRANS-1,2-DIHYDROBENZENE-1,2-DIOL DEHYDROGENASE"/>
    <property type="match status" value="1"/>
</dbReference>
<dbReference type="EMBL" id="KB301531">
    <property type="protein sequence ID" value="ELU05401.1"/>
    <property type="molecule type" value="Genomic_DNA"/>
</dbReference>
<evidence type="ECO:0000259" key="12">
    <source>
        <dbReference type="Pfam" id="PF22725"/>
    </source>
</evidence>
<feature type="domain" description="GFO/IDH/MocA-like oxidoreductase" evidence="12">
    <location>
        <begin position="141"/>
        <end position="247"/>
    </location>
</feature>
<evidence type="ECO:0000313" key="15">
    <source>
        <dbReference type="Proteomes" id="UP000014760"/>
    </source>
</evidence>
<gene>
    <name evidence="13" type="ORF">CAPTEDRAFT_225239</name>
</gene>
<dbReference type="Proteomes" id="UP000014760">
    <property type="component" value="Unassembled WGS sequence"/>
</dbReference>
<dbReference type="Gene3D" id="3.30.360.10">
    <property type="entry name" value="Dihydrodipicolinate Reductase, domain 2"/>
    <property type="match status" value="1"/>
</dbReference>
<reference evidence="15" key="1">
    <citation type="submission" date="2012-12" db="EMBL/GenBank/DDBJ databases">
        <authorList>
            <person name="Hellsten U."/>
            <person name="Grimwood J."/>
            <person name="Chapman J.A."/>
            <person name="Shapiro H."/>
            <person name="Aerts A."/>
            <person name="Otillar R.P."/>
            <person name="Terry A.Y."/>
            <person name="Boore J.L."/>
            <person name="Simakov O."/>
            <person name="Marletaz F."/>
            <person name="Cho S.-J."/>
            <person name="Edsinger-Gonzales E."/>
            <person name="Havlak P."/>
            <person name="Kuo D.-H."/>
            <person name="Larsson T."/>
            <person name="Lv J."/>
            <person name="Arendt D."/>
            <person name="Savage R."/>
            <person name="Osoegawa K."/>
            <person name="de Jong P."/>
            <person name="Lindberg D.R."/>
            <person name="Seaver E.C."/>
            <person name="Weisblat D.A."/>
            <person name="Putnam N.H."/>
            <person name="Grigoriev I.V."/>
            <person name="Rokhsar D.S."/>
        </authorList>
    </citation>
    <scope>NUCLEOTIDE SEQUENCE</scope>
    <source>
        <strain evidence="15">I ESC-2004</strain>
    </source>
</reference>
<dbReference type="InterPro" id="IPR000683">
    <property type="entry name" value="Gfo/Idh/MocA-like_OxRdtase_N"/>
</dbReference>
<evidence type="ECO:0000256" key="3">
    <source>
        <dbReference type="ARBA" id="ARBA00038853"/>
    </source>
</evidence>
<comment type="catalytic activity">
    <reaction evidence="9">
        <text>(1R,2R)-1,2-dihydrobenzene-1,2-diol + NADP(+) = catechol + NADPH + H(+)</text>
        <dbReference type="Rhea" id="RHEA:16729"/>
        <dbReference type="ChEBI" id="CHEBI:10702"/>
        <dbReference type="ChEBI" id="CHEBI:15378"/>
        <dbReference type="ChEBI" id="CHEBI:18135"/>
        <dbReference type="ChEBI" id="CHEBI:57783"/>
        <dbReference type="ChEBI" id="CHEBI:58349"/>
        <dbReference type="EC" id="1.3.1.20"/>
    </reaction>
</comment>
<comment type="similarity">
    <text evidence="1">Belongs to the Gfo/Idh/MocA family.</text>
</comment>
<proteinExistence type="inferred from homology"/>
<evidence type="ECO:0000256" key="7">
    <source>
        <dbReference type="ARBA" id="ARBA00042988"/>
    </source>
</evidence>
<dbReference type="GO" id="GO:0047115">
    <property type="term" value="F:trans-1,2-dihydrobenzene-1,2-diol dehydrogenase activity"/>
    <property type="evidence" value="ECO:0007669"/>
    <property type="project" value="UniProtKB-EC"/>
</dbReference>
<dbReference type="InterPro" id="IPR050984">
    <property type="entry name" value="Gfo/Idh/MocA_domain"/>
</dbReference>
<dbReference type="OMA" id="HMSLYHL"/>
<dbReference type="GO" id="GO:0000166">
    <property type="term" value="F:nucleotide binding"/>
    <property type="evidence" value="ECO:0007669"/>
    <property type="project" value="InterPro"/>
</dbReference>
<dbReference type="Pfam" id="PF22725">
    <property type="entry name" value="GFO_IDH_MocA_C3"/>
    <property type="match status" value="1"/>
</dbReference>
<evidence type="ECO:0000313" key="14">
    <source>
        <dbReference type="EnsemblMetazoa" id="CapteP225239"/>
    </source>
</evidence>
<organism evidence="13">
    <name type="scientific">Capitella teleta</name>
    <name type="common">Polychaete worm</name>
    <dbReference type="NCBI Taxonomy" id="283909"/>
    <lineage>
        <taxon>Eukaryota</taxon>
        <taxon>Metazoa</taxon>
        <taxon>Spiralia</taxon>
        <taxon>Lophotrochozoa</taxon>
        <taxon>Annelida</taxon>
        <taxon>Polychaeta</taxon>
        <taxon>Sedentaria</taxon>
        <taxon>Scolecida</taxon>
        <taxon>Capitellidae</taxon>
        <taxon>Capitella</taxon>
    </lineage>
</organism>
<evidence type="ECO:0000256" key="2">
    <source>
        <dbReference type="ARBA" id="ARBA00023002"/>
    </source>
</evidence>
<reference evidence="13 15" key="2">
    <citation type="journal article" date="2013" name="Nature">
        <title>Insights into bilaterian evolution from three spiralian genomes.</title>
        <authorList>
            <person name="Simakov O."/>
            <person name="Marletaz F."/>
            <person name="Cho S.J."/>
            <person name="Edsinger-Gonzales E."/>
            <person name="Havlak P."/>
            <person name="Hellsten U."/>
            <person name="Kuo D.H."/>
            <person name="Larsson T."/>
            <person name="Lv J."/>
            <person name="Arendt D."/>
            <person name="Savage R."/>
            <person name="Osoegawa K."/>
            <person name="de Jong P."/>
            <person name="Grimwood J."/>
            <person name="Chapman J.A."/>
            <person name="Shapiro H."/>
            <person name="Aerts A."/>
            <person name="Otillar R.P."/>
            <person name="Terry A.Y."/>
            <person name="Boore J.L."/>
            <person name="Grigoriev I.V."/>
            <person name="Lindberg D.R."/>
            <person name="Seaver E.C."/>
            <person name="Weisblat D.A."/>
            <person name="Putnam N.H."/>
            <person name="Rokhsar D.S."/>
        </authorList>
    </citation>
    <scope>NUCLEOTIDE SEQUENCE</scope>
    <source>
        <strain evidence="13 15">I ESC-2004</strain>
    </source>
</reference>
<dbReference type="FunCoup" id="R7UPP2">
    <property type="interactions" value="295"/>
</dbReference>
<dbReference type="EnsemblMetazoa" id="CapteT225239">
    <property type="protein sequence ID" value="CapteP225239"/>
    <property type="gene ID" value="CapteG225239"/>
</dbReference>
<dbReference type="SUPFAM" id="SSF51735">
    <property type="entry name" value="NAD(P)-binding Rossmann-fold domains"/>
    <property type="match status" value="1"/>
</dbReference>
<dbReference type="SUPFAM" id="SSF55347">
    <property type="entry name" value="Glyceraldehyde-3-phosphate dehydrogenase-like, C-terminal domain"/>
    <property type="match status" value="1"/>
</dbReference>
<dbReference type="Pfam" id="PF01408">
    <property type="entry name" value="GFO_IDH_MocA"/>
    <property type="match status" value="1"/>
</dbReference>
<dbReference type="OrthoDB" id="2129491at2759"/>
<dbReference type="EC" id="1.3.1.20" evidence="3"/>
<dbReference type="PANTHER" id="PTHR22604">
    <property type="entry name" value="OXIDOREDUCTASES"/>
    <property type="match status" value="1"/>
</dbReference>
<evidence type="ECO:0000313" key="13">
    <source>
        <dbReference type="EMBL" id="ELU05401.1"/>
    </source>
</evidence>
<accession>R7UPP2</accession>
<name>R7UPP2_CAPTE</name>
<comment type="catalytic activity">
    <reaction evidence="10">
        <text>D-xylose + NADP(+) = D-xylono-1,5-lactone + NADPH + H(+)</text>
        <dbReference type="Rhea" id="RHEA:22000"/>
        <dbReference type="ChEBI" id="CHEBI:15378"/>
        <dbReference type="ChEBI" id="CHEBI:15867"/>
        <dbReference type="ChEBI" id="CHEBI:53455"/>
        <dbReference type="ChEBI" id="CHEBI:57783"/>
        <dbReference type="ChEBI" id="CHEBI:58349"/>
        <dbReference type="EC" id="1.1.1.179"/>
    </reaction>
</comment>
<evidence type="ECO:0000256" key="1">
    <source>
        <dbReference type="ARBA" id="ARBA00010928"/>
    </source>
</evidence>
<dbReference type="InterPro" id="IPR055170">
    <property type="entry name" value="GFO_IDH_MocA-like_dom"/>
</dbReference>
<reference evidence="14" key="3">
    <citation type="submission" date="2015-06" db="UniProtKB">
        <authorList>
            <consortium name="EnsemblMetazoa"/>
        </authorList>
    </citation>
    <scope>IDENTIFICATION</scope>
</reference>
<sequence length="337" mass="37956">MPVLRWGIASAGLISSDFAAAIRQYPSSENEIVCIAARSLKSAEAFAQKFNIAKAYGSYKEIAEDESVDVVYIGGIISTHAELMEMMMNAKKHVVCEKPFCMNSKQLRNVIAVAKKNDVFLMEAFWTRFFPVMSDFRKELNALGEIKVVTVNFGIDRVDVERMRTRELGGGATMDIGCYPTMFANFIFGSEKPEKIVASSQLLDTGVDQMTTVALHYSNGRMFNITLSINCKTDNTLRVFGQKGSLVLPGFFHPIELIAPEKTYKYDLPKSQYEMSFERSEGLGYEVKCVRDCILKGQRECPTMPWKDSIWIMEILDEVRRQIGVHFDADDTESSAL</sequence>
<evidence type="ECO:0000256" key="9">
    <source>
        <dbReference type="ARBA" id="ARBA00047423"/>
    </source>
</evidence>
<dbReference type="EC" id="1.1.1.179" evidence="4"/>
<dbReference type="EMBL" id="AMQN01007839">
    <property type="status" value="NOT_ANNOTATED_CDS"/>
    <property type="molecule type" value="Genomic_DNA"/>
</dbReference>
<dbReference type="STRING" id="283909.R7UPP2"/>
<keyword evidence="2" id="KW-0560">Oxidoreductase</keyword>
<evidence type="ECO:0000259" key="11">
    <source>
        <dbReference type="Pfam" id="PF01408"/>
    </source>
</evidence>
<dbReference type="Gene3D" id="3.40.50.720">
    <property type="entry name" value="NAD(P)-binding Rossmann-like Domain"/>
    <property type="match status" value="1"/>
</dbReference>
<evidence type="ECO:0000256" key="4">
    <source>
        <dbReference type="ARBA" id="ARBA00038984"/>
    </source>
</evidence>
<evidence type="ECO:0000256" key="5">
    <source>
        <dbReference type="ARBA" id="ARBA00040603"/>
    </source>
</evidence>
<dbReference type="HOGENOM" id="CLU_023194_7_2_1"/>
<dbReference type="InterPro" id="IPR036291">
    <property type="entry name" value="NAD(P)-bd_dom_sf"/>
</dbReference>
<dbReference type="GO" id="GO:0047837">
    <property type="term" value="F:D-xylose 1-dehydrogenase (NADP+) activity"/>
    <property type="evidence" value="ECO:0007669"/>
    <property type="project" value="UniProtKB-EC"/>
</dbReference>